<sequence length="1942" mass="217560">MFQQPIKNFNITFNVYNERSTFTSGDLITGHVSFDLTKETRITSISMVLEGKARVHWSSGGGGGGRRNSGRRHFSAKLDLFRLRTAVMQQNSGTRGLAAGATAKLPPGTHVYPFACQLPRGDFPSSFRGVHGQISYTLTLGISRPWHMSKDFVTELNYVKRIDTNQPELWSPLSGSNNMTLCCLWCASGPITLTAGAEKKAFMPGETAKIICDFSNASSRVVTPKVKLLQKQVFYTHNKVNKRIVFKVLASETALPVAAHTSGVHTQILLTIPPSAPLTVSNCSILDVEYSIEVSLTVRAFPDLTVLIPVILCDTPVFRHQTHLIRGEGIQVVIQNQSSRGNKPKYCLYEKHSYFSDGEREVETKDVLKEVGDTIPPSASQTVTKIITIPPTTRVSILNCDSVKVEHRLKVHLEVTKECHIDALLVKFKGKAEVKWSERHSKKFIVYQDKEKYFSMKGYFIRDKGFRGGDKQTFLMNQNGETCEYFIQLCLSLCLTVSYFFSDSSVVAPGCHVYPFTFQFPLKPLPSSFSSHVGTIVYSMEARLKRSMNMDLTYSTQLNFASKPDMMGDHWITTPQHGFDDNQVKRFNSEGICIDVKFEKNGFFQGEGLKVQANVQNSLSREVNPKYRIYRKNSFFANGKRKVESKDLLKEVGEPIPPSTNEKITRVINIPHDMEPSIVNCNIIRVEHILMVSVHVGVKHAFDPEVKFPIVILPVTSGPKGANTDMPGETSFLQNPTASGPSALHPSYTTIRTMSSTVKNFKVTYNPLNKKNTFTNGDTVSGQVHLEGVSRVVRSMSRTVKSLKVSYDPVNEKNTFTHGDAVSGRVHLEVAKECHMDALLVKFKGKAEVMWTERHGKTTVVYHSKEKYFSVKHYFAGNKKRDDSSVVAPGCHVYPFTFQFPFQPLPSSFSSHVGKIVYSLEARLKRSMRIDQKDSAKISFESKTGLNGDLGLMTPQHESKDKKMKFFNSGTVAMDVNLEKTGFFQGEGLKVLACIQNNSSREIKPKYCIYRKYSFFAKGKRRVDTKDLLKEVGEPIPPSANEKITRVINIPHDMEPSILNCNIIKVEHRLRALKSLVKEDMYVLFPLRFLMDGALFSQEPRRGSKDKSVKVFGSGRVSVDVHTKRMGYQQGKPVKVVVEVSNHSTRAVKPKFIMYEKKSFFAQGHRRVCTNEILKEKIEAILSSGKDTVTKVITIPEELPPSILNCSIIKLEYRLKVTLDLKHLGNQTKQPGGMTPQQQAAPRALDPPPPYGAYAMYPSFTDPGINGSAMKTGSSRFACFSKQRQAASHSLSFFSALRFPLCIFVWRMTINTFSIEYDAINSKNIFTNGDTINGRITVEVSKETKIQSLVFIAKGKAKVCWTEHYGQDNTHVYWADEKYYDIKHHILRNTRQDASIGRVVHKLKAELRQSMKLTKKTKTHFTFVSKADMDIPRLMEPQCGSKDKSVKVFGSGRVSVDVHIKRMGYQQGNNLVCEPAKSVKVVLEVSNHTTRAVKPKIILYKKKSFFAQGHRNVSTKELLKEKIEAIPSSSTVTLTKVITIPEELPPSILNCSIIKLEYRLKVHLDIKYATDPEIKLPIVVLPATEVAAKKQPAPSGDFGFEAFGNPNQAAGGTTPQQQAAPGALDPPPPYGAYAMYPSLTDSGINGSAMVTVVTSKETKVQCFLVKAKGKAKVTWCEQGRQGTEVYSNKKKYFYFEHIILQDKNKGDGSEIIGPGRNVYPFTILIPNIDMPSSYEGKWGKITYTLRAQLTQSIWLVHKTKTEFPFLTKSEFPFASKSEMIIIGLKEQQHATSISFYGSKKVTINVTTEKMGVKQGEAMGVSVEVLNDSARTVTPKFYLCEKQTFAAQSKRTVHTNDTLFATGDPVPAETSWSMTKVLSIPPQLPPTFLNCCMMNLEYRLKVTLDVPLARNPEIKLPLVILLGTPKAHQQKPKRSIWFRKLPG</sequence>
<proteinExistence type="predicted"/>
<accession>A0ACB8WXY5</accession>
<comment type="caution">
    <text evidence="1">The sequence shown here is derived from an EMBL/GenBank/DDBJ whole genome shotgun (WGS) entry which is preliminary data.</text>
</comment>
<organism evidence="1 2">
    <name type="scientific">Scortum barcoo</name>
    <name type="common">barcoo grunter</name>
    <dbReference type="NCBI Taxonomy" id="214431"/>
    <lineage>
        <taxon>Eukaryota</taxon>
        <taxon>Metazoa</taxon>
        <taxon>Chordata</taxon>
        <taxon>Craniata</taxon>
        <taxon>Vertebrata</taxon>
        <taxon>Euteleostomi</taxon>
        <taxon>Actinopterygii</taxon>
        <taxon>Neopterygii</taxon>
        <taxon>Teleostei</taxon>
        <taxon>Neoteleostei</taxon>
        <taxon>Acanthomorphata</taxon>
        <taxon>Eupercaria</taxon>
        <taxon>Centrarchiformes</taxon>
        <taxon>Terapontoidei</taxon>
        <taxon>Terapontidae</taxon>
        <taxon>Scortum</taxon>
    </lineage>
</organism>
<evidence type="ECO:0000313" key="1">
    <source>
        <dbReference type="EMBL" id="KAI3372505.1"/>
    </source>
</evidence>
<reference evidence="1" key="1">
    <citation type="submission" date="2022-04" db="EMBL/GenBank/DDBJ databases">
        <title>Jade perch genome.</title>
        <authorList>
            <person name="Chao B."/>
        </authorList>
    </citation>
    <scope>NUCLEOTIDE SEQUENCE</scope>
    <source>
        <strain evidence="1">CB-2022</strain>
    </source>
</reference>
<gene>
    <name evidence="1" type="ORF">L3Q82_022981</name>
</gene>
<dbReference type="Proteomes" id="UP000831701">
    <property type="component" value="Chromosome 5"/>
</dbReference>
<dbReference type="EMBL" id="CM041535">
    <property type="protein sequence ID" value="KAI3372505.1"/>
    <property type="molecule type" value="Genomic_DNA"/>
</dbReference>
<name>A0ACB8WXY5_9TELE</name>
<evidence type="ECO:0000313" key="2">
    <source>
        <dbReference type="Proteomes" id="UP000831701"/>
    </source>
</evidence>
<keyword evidence="2" id="KW-1185">Reference proteome</keyword>
<protein>
    <submittedName>
        <fullName evidence="1">Uncharacterized protein</fullName>
    </submittedName>
</protein>